<dbReference type="PROSITE" id="PS50111">
    <property type="entry name" value="CHEMOTAXIS_TRANSDUC_2"/>
    <property type="match status" value="1"/>
</dbReference>
<keyword evidence="5" id="KW-0472">Membrane</keyword>
<evidence type="ECO:0000259" key="6">
    <source>
        <dbReference type="PROSITE" id="PS50111"/>
    </source>
</evidence>
<dbReference type="PANTHER" id="PTHR32089:SF112">
    <property type="entry name" value="LYSOZYME-LIKE PROTEIN-RELATED"/>
    <property type="match status" value="1"/>
</dbReference>
<comment type="caution">
    <text evidence="8">The sequence shown here is derived from an EMBL/GenBank/DDBJ whole genome shotgun (WGS) entry which is preliminary data.</text>
</comment>
<dbReference type="PANTHER" id="PTHR32089">
    <property type="entry name" value="METHYL-ACCEPTING CHEMOTAXIS PROTEIN MCPB"/>
    <property type="match status" value="1"/>
</dbReference>
<keyword evidence="4" id="KW-0175">Coiled coil</keyword>
<dbReference type="PRINTS" id="PR00260">
    <property type="entry name" value="CHEMTRNSDUCR"/>
</dbReference>
<dbReference type="InterPro" id="IPR004090">
    <property type="entry name" value="Chemotax_Me-accpt_rcpt"/>
</dbReference>
<evidence type="ECO:0000256" key="4">
    <source>
        <dbReference type="SAM" id="Coils"/>
    </source>
</evidence>
<dbReference type="RefSeq" id="WP_343758636.1">
    <property type="nucleotide sequence ID" value="NZ_BAAACG010000003.1"/>
</dbReference>
<dbReference type="Pfam" id="PF12729">
    <property type="entry name" value="4HB_MCP_1"/>
    <property type="match status" value="1"/>
</dbReference>
<dbReference type="SMART" id="SM00304">
    <property type="entry name" value="HAMP"/>
    <property type="match status" value="1"/>
</dbReference>
<feature type="domain" description="HAMP" evidence="7">
    <location>
        <begin position="215"/>
        <end position="267"/>
    </location>
</feature>
<organism evidence="8 9">
    <name type="scientific">Clostridium oceanicum</name>
    <dbReference type="NCBI Taxonomy" id="1543"/>
    <lineage>
        <taxon>Bacteria</taxon>
        <taxon>Bacillati</taxon>
        <taxon>Bacillota</taxon>
        <taxon>Clostridia</taxon>
        <taxon>Eubacteriales</taxon>
        <taxon>Clostridiaceae</taxon>
        <taxon>Clostridium</taxon>
    </lineage>
</organism>
<keyword evidence="1 3" id="KW-0807">Transducer</keyword>
<protein>
    <submittedName>
        <fullName evidence="8">Methyl-accepting chemotaxis protein</fullName>
    </submittedName>
</protein>
<accession>A0ABN1JAK5</accession>
<sequence>MNLIKTTKVKTKLIFTVSLLSILICIMGIVGLISSSQINKNSKNMYETNLLSTKYIEEFKSNINEQRIEFACILYDKDATLKEIEERITQIDNIAKLNDELMRKYEALPSTEEEKKVYREFKENVKKYIEDREKITGLVKNKKFKEAEDLYENGASQNKEEMVKNLKTLSSINVNEAKNANEYNEEIYSNSKFTMISIIVVCLIISVLLSIIIIKNIMYGLGRIKDFASKLAVYDFSTPIKITGKDEMSETAIALNTAQDNVRELIKVVMNDLENMSASSEELSATMEELTAKFEVIDESTTHINKGVQETSASSEEITASMEEINSSVGELSQKSIDGSNNANDSKKNAIRVQGIAKDAIEDTQRVYKDTEKKILESIEAGKVVEEIKVMADAIGGIAEQTNLLALNAAIEAARAGEHGKGFAVVAEEVRTLAEQSAKTVSTIQLTIDKVQSAFKNLSNDSNEVLDFVNVKVNDMADKYLRTGKRYYNDSEYVSNMSEDLASMTEEIEATVNQVNEAIQNMASIAQNSAEYTSDILGNVDDATSAMEEVSATAQSQAEFAEKLNGLVSKFKI</sequence>
<evidence type="ECO:0000256" key="1">
    <source>
        <dbReference type="ARBA" id="ARBA00023224"/>
    </source>
</evidence>
<reference evidence="9" key="1">
    <citation type="journal article" date="2019" name="Int. J. Syst. Evol. Microbiol.">
        <title>The Global Catalogue of Microorganisms (GCM) 10K type strain sequencing project: providing services to taxonomists for standard genome sequencing and annotation.</title>
        <authorList>
            <consortium name="The Broad Institute Genomics Platform"/>
            <consortium name="The Broad Institute Genome Sequencing Center for Infectious Disease"/>
            <person name="Wu L."/>
            <person name="Ma J."/>
        </authorList>
    </citation>
    <scope>NUCLEOTIDE SEQUENCE [LARGE SCALE GENOMIC DNA]</scope>
    <source>
        <strain evidence="9">JCM 1407</strain>
    </source>
</reference>
<proteinExistence type="inferred from homology"/>
<dbReference type="EMBL" id="BAAACG010000003">
    <property type="protein sequence ID" value="GAA0733996.1"/>
    <property type="molecule type" value="Genomic_DNA"/>
</dbReference>
<keyword evidence="9" id="KW-1185">Reference proteome</keyword>
<dbReference type="Gene3D" id="1.10.287.950">
    <property type="entry name" value="Methyl-accepting chemotaxis protein"/>
    <property type="match status" value="1"/>
</dbReference>
<feature type="transmembrane region" description="Helical" evidence="5">
    <location>
        <begin position="193"/>
        <end position="214"/>
    </location>
</feature>
<dbReference type="Proteomes" id="UP001501510">
    <property type="component" value="Unassembled WGS sequence"/>
</dbReference>
<evidence type="ECO:0000259" key="7">
    <source>
        <dbReference type="PROSITE" id="PS50885"/>
    </source>
</evidence>
<evidence type="ECO:0000256" key="5">
    <source>
        <dbReference type="SAM" id="Phobius"/>
    </source>
</evidence>
<evidence type="ECO:0000313" key="8">
    <source>
        <dbReference type="EMBL" id="GAA0733996.1"/>
    </source>
</evidence>
<evidence type="ECO:0000256" key="3">
    <source>
        <dbReference type="PROSITE-ProRule" id="PRU00284"/>
    </source>
</evidence>
<name>A0ABN1JAK5_9CLOT</name>
<dbReference type="SUPFAM" id="SSF58104">
    <property type="entry name" value="Methyl-accepting chemotaxis protein (MCP) signaling domain"/>
    <property type="match status" value="1"/>
</dbReference>
<feature type="coiled-coil region" evidence="4">
    <location>
        <begin position="494"/>
        <end position="521"/>
    </location>
</feature>
<dbReference type="InterPro" id="IPR024478">
    <property type="entry name" value="HlyB_4HB_MCP"/>
</dbReference>
<gene>
    <name evidence="8" type="ORF">GCM10008906_05600</name>
</gene>
<dbReference type="PROSITE" id="PS50885">
    <property type="entry name" value="HAMP"/>
    <property type="match status" value="1"/>
</dbReference>
<dbReference type="InterPro" id="IPR003660">
    <property type="entry name" value="HAMP_dom"/>
</dbReference>
<keyword evidence="5" id="KW-0812">Transmembrane</keyword>
<dbReference type="InterPro" id="IPR004089">
    <property type="entry name" value="MCPsignal_dom"/>
</dbReference>
<keyword evidence="5" id="KW-1133">Transmembrane helix</keyword>
<feature type="transmembrane region" description="Helical" evidence="5">
    <location>
        <begin position="12"/>
        <end position="33"/>
    </location>
</feature>
<evidence type="ECO:0000313" key="9">
    <source>
        <dbReference type="Proteomes" id="UP001501510"/>
    </source>
</evidence>
<feature type="domain" description="Methyl-accepting transducer" evidence="6">
    <location>
        <begin position="279"/>
        <end position="537"/>
    </location>
</feature>
<comment type="similarity">
    <text evidence="2">Belongs to the methyl-accepting chemotaxis (MCP) protein family.</text>
</comment>
<dbReference type="SMART" id="SM00283">
    <property type="entry name" value="MA"/>
    <property type="match status" value="1"/>
</dbReference>
<evidence type="ECO:0000256" key="2">
    <source>
        <dbReference type="ARBA" id="ARBA00029447"/>
    </source>
</evidence>
<dbReference type="Pfam" id="PF00015">
    <property type="entry name" value="MCPsignal"/>
    <property type="match status" value="1"/>
</dbReference>